<protein>
    <recommendedName>
        <fullName evidence="1">HAT C-terminal dimerisation domain-containing protein</fullName>
    </recommendedName>
</protein>
<dbReference type="GO" id="GO:0046983">
    <property type="term" value="F:protein dimerization activity"/>
    <property type="evidence" value="ECO:0007669"/>
    <property type="project" value="InterPro"/>
</dbReference>
<organism evidence="2">
    <name type="scientific">Cuerna arida</name>
    <dbReference type="NCBI Taxonomy" id="1464854"/>
    <lineage>
        <taxon>Eukaryota</taxon>
        <taxon>Metazoa</taxon>
        <taxon>Ecdysozoa</taxon>
        <taxon>Arthropoda</taxon>
        <taxon>Hexapoda</taxon>
        <taxon>Insecta</taxon>
        <taxon>Pterygota</taxon>
        <taxon>Neoptera</taxon>
        <taxon>Paraneoptera</taxon>
        <taxon>Hemiptera</taxon>
        <taxon>Auchenorrhyncha</taxon>
        <taxon>Membracoidea</taxon>
        <taxon>Cicadellidae</taxon>
        <taxon>Cicadellinae</taxon>
        <taxon>Proconiini</taxon>
        <taxon>Cuerna</taxon>
    </lineage>
</organism>
<gene>
    <name evidence="2" type="ORF">g.7235</name>
</gene>
<dbReference type="InterPro" id="IPR052958">
    <property type="entry name" value="IFN-induced_PKR_regulator"/>
</dbReference>
<feature type="non-terminal residue" evidence="2">
    <location>
        <position position="1"/>
    </location>
</feature>
<name>A0A1B6GWH9_9HEMI</name>
<dbReference type="PANTHER" id="PTHR46289:SF14">
    <property type="entry name" value="DUF4371 DOMAIN-CONTAINING PROTEIN"/>
    <property type="match status" value="1"/>
</dbReference>
<dbReference type="InterPro" id="IPR012337">
    <property type="entry name" value="RNaseH-like_sf"/>
</dbReference>
<proteinExistence type="predicted"/>
<dbReference type="PANTHER" id="PTHR46289">
    <property type="entry name" value="52 KDA REPRESSOR OF THE INHIBITOR OF THE PROTEIN KINASE-LIKE PROTEIN-RELATED"/>
    <property type="match status" value="1"/>
</dbReference>
<reference evidence="2" key="1">
    <citation type="submission" date="2015-11" db="EMBL/GenBank/DDBJ databases">
        <title>De novo transcriptome assembly of four potential Pierce s Disease insect vectors from Arizona vineyards.</title>
        <authorList>
            <person name="Tassone E.E."/>
        </authorList>
    </citation>
    <scope>NUCLEOTIDE SEQUENCE</scope>
</reference>
<sequence>LKALIGKSNDGKPQKEKKTLMLKSMSDTRWSARSDALLALVTSHKEIKAALEDLIKDKTQTPDTRLTAEGFVKTLENFQTVLLIVIWNDILQRVDKVSKTLQTEELDLLGATKELESLSLFLNEKSEKFDDFEAEALKMANLSTPSYDRARKRTMFFDEQRDEQFEKMDPRTRYRTGVFKPIFDHLVVQLSSRKNSYENLSKRFEIFSQLHEKKYEDLVEQAKKVAQYYSNDICENDFVQECHHFQMYMKAEKLKRIRDCYSYIKENSLTSTFPNLEVAIRVYLTLPVTNCSAERSFSALKKIKSENRSTIADEKLNSLMLLCTQSDITLKLDCDKLISTFSNLKMRKKPM</sequence>
<dbReference type="EMBL" id="GECZ01003000">
    <property type="protein sequence ID" value="JAS66769.1"/>
    <property type="molecule type" value="Transcribed_RNA"/>
</dbReference>
<dbReference type="AlphaFoldDB" id="A0A1B6GWH9"/>
<evidence type="ECO:0000313" key="2">
    <source>
        <dbReference type="EMBL" id="JAS66769.1"/>
    </source>
</evidence>
<evidence type="ECO:0000259" key="1">
    <source>
        <dbReference type="Pfam" id="PF05699"/>
    </source>
</evidence>
<dbReference type="SUPFAM" id="SSF53098">
    <property type="entry name" value="Ribonuclease H-like"/>
    <property type="match status" value="1"/>
</dbReference>
<dbReference type="Pfam" id="PF05699">
    <property type="entry name" value="Dimer_Tnp_hAT"/>
    <property type="match status" value="1"/>
</dbReference>
<dbReference type="InterPro" id="IPR008906">
    <property type="entry name" value="HATC_C_dom"/>
</dbReference>
<feature type="domain" description="HAT C-terminal dimerisation" evidence="1">
    <location>
        <begin position="247"/>
        <end position="326"/>
    </location>
</feature>
<accession>A0A1B6GWH9</accession>